<comment type="function">
    <text evidence="4">Peptide chain release factor 2 directs the termination of translation in response to the peptide chain termination codons UGA and UAA.</text>
</comment>
<protein>
    <recommendedName>
        <fullName evidence="4 5">Peptide chain release factor 2</fullName>
        <shortName evidence="4">RF-2</shortName>
    </recommendedName>
</protein>
<evidence type="ECO:0000256" key="4">
    <source>
        <dbReference type="HAMAP-Rule" id="MF_00094"/>
    </source>
</evidence>
<dbReference type="Pfam" id="PF03462">
    <property type="entry name" value="PCRF"/>
    <property type="match status" value="1"/>
</dbReference>
<accession>A0A1F5EX61</accession>
<dbReference type="PANTHER" id="PTHR43116:SF3">
    <property type="entry name" value="CLASS I PEPTIDE CHAIN RELEASE FACTOR"/>
    <property type="match status" value="1"/>
</dbReference>
<evidence type="ECO:0000256" key="3">
    <source>
        <dbReference type="ARBA" id="ARBA00022917"/>
    </source>
</evidence>
<dbReference type="Gene3D" id="1.20.58.410">
    <property type="entry name" value="Release factor"/>
    <property type="match status" value="1"/>
</dbReference>
<dbReference type="PANTHER" id="PTHR43116">
    <property type="entry name" value="PEPTIDE CHAIN RELEASE FACTOR 2"/>
    <property type="match status" value="1"/>
</dbReference>
<evidence type="ECO:0000256" key="6">
    <source>
        <dbReference type="SAM" id="Coils"/>
    </source>
</evidence>
<dbReference type="InterPro" id="IPR000352">
    <property type="entry name" value="Pep_chain_release_fac_I"/>
</dbReference>
<dbReference type="GO" id="GO:0016149">
    <property type="term" value="F:translation release factor activity, codon specific"/>
    <property type="evidence" value="ECO:0007669"/>
    <property type="project" value="UniProtKB-UniRule"/>
</dbReference>
<gene>
    <name evidence="4" type="primary">prfB</name>
    <name evidence="8" type="ORF">A2703_00510</name>
</gene>
<evidence type="ECO:0000256" key="2">
    <source>
        <dbReference type="ARBA" id="ARBA00022481"/>
    </source>
</evidence>
<comment type="subcellular location">
    <subcellularLocation>
        <location evidence="4">Cytoplasm</location>
    </subcellularLocation>
</comment>
<reference evidence="8 9" key="1">
    <citation type="journal article" date="2016" name="Nat. Commun.">
        <title>Thousands of microbial genomes shed light on interconnected biogeochemical processes in an aquifer system.</title>
        <authorList>
            <person name="Anantharaman K."/>
            <person name="Brown C.T."/>
            <person name="Hug L.A."/>
            <person name="Sharon I."/>
            <person name="Castelle C.J."/>
            <person name="Probst A.J."/>
            <person name="Thomas B.C."/>
            <person name="Singh A."/>
            <person name="Wilkins M.J."/>
            <person name="Karaoz U."/>
            <person name="Brodie E.L."/>
            <person name="Williams K.H."/>
            <person name="Hubbard S.S."/>
            <person name="Banfield J.F."/>
        </authorList>
    </citation>
    <scope>NUCLEOTIDE SEQUENCE [LARGE SCALE GENOMIC DNA]</scope>
</reference>
<comment type="caution">
    <text evidence="8">The sequence shown here is derived from an EMBL/GenBank/DDBJ whole genome shotgun (WGS) entry which is preliminary data.</text>
</comment>
<dbReference type="GO" id="GO:0005737">
    <property type="term" value="C:cytoplasm"/>
    <property type="evidence" value="ECO:0007669"/>
    <property type="project" value="UniProtKB-SubCell"/>
</dbReference>
<feature type="coiled-coil region" evidence="6">
    <location>
        <begin position="60"/>
        <end position="87"/>
    </location>
</feature>
<dbReference type="AlphaFoldDB" id="A0A1F5EX61"/>
<dbReference type="Proteomes" id="UP000177979">
    <property type="component" value="Unassembled WGS sequence"/>
</dbReference>
<dbReference type="HAMAP" id="MF_00094">
    <property type="entry name" value="Rel_fac_2"/>
    <property type="match status" value="1"/>
</dbReference>
<dbReference type="PROSITE" id="PS00745">
    <property type="entry name" value="RF_PROK_I"/>
    <property type="match status" value="1"/>
</dbReference>
<dbReference type="InterPro" id="IPR045853">
    <property type="entry name" value="Pep_chain_release_fac_I_sf"/>
</dbReference>
<name>A0A1F5EX61_9BACT</name>
<evidence type="ECO:0000256" key="1">
    <source>
        <dbReference type="ARBA" id="ARBA00010835"/>
    </source>
</evidence>
<sequence length="371" mass="42172">MMVTNPELDNYTTRLAGLHEKLNPEGLYKRKDELEKESGDPNLWSDEAKARKTMQELAHLKTLLGELSSLDENLKSLTELIKMQEEAKDSSLDNDIQSLNRTVSRQLDKLELVTFLSGQYDKSEAILSIHSGQGGTEAMDWASMLSRMYTRYFERKDWPYEMVGYSGGDEAGLKSVTYIVHAPFAFGYLKNERGTHRLVRLSPFNADNLRQTSFAGVEVMPLVEDTGEIVIRDEDLEFEASRSSGAGGQNVNKVSTAVRIRHIPTGIVAEAQSQRYQEQNRKIAMQLLKAKLWEIEEKKRQEELSKIKGSHHVAGWGTQIRSYVLHPYKLVKDLRTEYESTDPDAVLDGDLDMFIETELKHFAPLPESARL</sequence>
<dbReference type="Gene3D" id="3.30.70.1660">
    <property type="match status" value="1"/>
</dbReference>
<evidence type="ECO:0000313" key="9">
    <source>
        <dbReference type="Proteomes" id="UP000177979"/>
    </source>
</evidence>
<dbReference type="SMART" id="SM00937">
    <property type="entry name" value="PCRF"/>
    <property type="match status" value="1"/>
</dbReference>
<feature type="domain" description="Prokaryotic-type class I peptide chain release factors" evidence="7">
    <location>
        <begin position="242"/>
        <end position="258"/>
    </location>
</feature>
<dbReference type="STRING" id="1817722.A2703_00510"/>
<dbReference type="Gene3D" id="3.30.160.20">
    <property type="match status" value="1"/>
</dbReference>
<dbReference type="InterPro" id="IPR005139">
    <property type="entry name" value="PCRF"/>
</dbReference>
<evidence type="ECO:0000313" key="8">
    <source>
        <dbReference type="EMBL" id="OGD71981.1"/>
    </source>
</evidence>
<keyword evidence="4" id="KW-0963">Cytoplasm</keyword>
<evidence type="ECO:0000256" key="5">
    <source>
        <dbReference type="NCBIfam" id="TIGR00020"/>
    </source>
</evidence>
<evidence type="ECO:0000259" key="7">
    <source>
        <dbReference type="PROSITE" id="PS00745"/>
    </source>
</evidence>
<feature type="modified residue" description="N5-methylglutamine" evidence="4">
    <location>
        <position position="249"/>
    </location>
</feature>
<dbReference type="SUPFAM" id="SSF75620">
    <property type="entry name" value="Release factor"/>
    <property type="match status" value="1"/>
</dbReference>
<keyword evidence="3 4" id="KW-0648">Protein biosynthesis</keyword>
<comment type="PTM">
    <text evidence="4">Methylated by PrmC. Methylation increases the termination efficiency of RF2.</text>
</comment>
<comment type="similarity">
    <text evidence="1 4">Belongs to the prokaryotic/mitochondrial release factor family.</text>
</comment>
<organism evidence="8 9">
    <name type="scientific">Candidatus Collierbacteria bacterium RIFCSPHIGHO2_01_FULL_50_25</name>
    <dbReference type="NCBI Taxonomy" id="1817722"/>
    <lineage>
        <taxon>Bacteria</taxon>
        <taxon>Candidatus Collieribacteriota</taxon>
    </lineage>
</organism>
<dbReference type="NCBIfam" id="TIGR00020">
    <property type="entry name" value="prfB"/>
    <property type="match status" value="1"/>
</dbReference>
<dbReference type="Pfam" id="PF00472">
    <property type="entry name" value="RF-1"/>
    <property type="match status" value="1"/>
</dbReference>
<keyword evidence="2 4" id="KW-0488">Methylation</keyword>
<proteinExistence type="inferred from homology"/>
<dbReference type="EMBL" id="MFAG01000017">
    <property type="protein sequence ID" value="OGD71981.1"/>
    <property type="molecule type" value="Genomic_DNA"/>
</dbReference>
<keyword evidence="6" id="KW-0175">Coiled coil</keyword>
<dbReference type="InterPro" id="IPR004374">
    <property type="entry name" value="PrfB"/>
</dbReference>